<evidence type="ECO:0000313" key="7">
    <source>
        <dbReference type="EMBL" id="PNS08379.1"/>
    </source>
</evidence>
<dbReference type="Gene3D" id="2.40.420.20">
    <property type="match status" value="1"/>
</dbReference>
<dbReference type="GO" id="GO:0015562">
    <property type="term" value="F:efflux transmembrane transporter activity"/>
    <property type="evidence" value="ECO:0007669"/>
    <property type="project" value="TreeGrafter"/>
</dbReference>
<dbReference type="PANTHER" id="PTHR30469:SF36">
    <property type="entry name" value="BLL3903 PROTEIN"/>
    <property type="match status" value="1"/>
</dbReference>
<dbReference type="Gene3D" id="2.40.30.170">
    <property type="match status" value="1"/>
</dbReference>
<evidence type="ECO:0000256" key="3">
    <source>
        <dbReference type="ARBA" id="ARBA00022448"/>
    </source>
</evidence>
<comment type="caution">
    <text evidence="7">The sequence shown here is derived from an EMBL/GenBank/DDBJ whole genome shotgun (WGS) entry which is preliminary data.</text>
</comment>
<dbReference type="PROSITE" id="PS51257">
    <property type="entry name" value="PROKAR_LIPOPROTEIN"/>
    <property type="match status" value="1"/>
</dbReference>
<evidence type="ECO:0000256" key="2">
    <source>
        <dbReference type="ARBA" id="ARBA00009477"/>
    </source>
</evidence>
<evidence type="ECO:0000256" key="1">
    <source>
        <dbReference type="ARBA" id="ARBA00004533"/>
    </source>
</evidence>
<comment type="subcellular location">
    <subcellularLocation>
        <location evidence="1">Cell inner membrane</location>
    </subcellularLocation>
</comment>
<dbReference type="Gene3D" id="1.10.287.470">
    <property type="entry name" value="Helix hairpin bin"/>
    <property type="match status" value="1"/>
</dbReference>
<dbReference type="Pfam" id="PF25917">
    <property type="entry name" value="BSH_RND"/>
    <property type="match status" value="1"/>
</dbReference>
<dbReference type="EMBL" id="NPZB01000001">
    <property type="protein sequence ID" value="PNS08379.1"/>
    <property type="molecule type" value="Genomic_DNA"/>
</dbReference>
<dbReference type="NCBIfam" id="TIGR01730">
    <property type="entry name" value="RND_mfp"/>
    <property type="match status" value="1"/>
</dbReference>
<dbReference type="Gene3D" id="2.40.50.100">
    <property type="match status" value="1"/>
</dbReference>
<protein>
    <submittedName>
        <fullName evidence="7">RND family efflux transport protein</fullName>
    </submittedName>
</protein>
<dbReference type="InterPro" id="IPR058627">
    <property type="entry name" value="MdtA-like_C"/>
</dbReference>
<dbReference type="Pfam" id="PF25967">
    <property type="entry name" value="RND-MFP_C"/>
    <property type="match status" value="1"/>
</dbReference>
<evidence type="ECO:0000259" key="6">
    <source>
        <dbReference type="Pfam" id="PF25967"/>
    </source>
</evidence>
<evidence type="ECO:0000259" key="5">
    <source>
        <dbReference type="Pfam" id="PF25944"/>
    </source>
</evidence>
<dbReference type="GO" id="GO:1990281">
    <property type="term" value="C:efflux pump complex"/>
    <property type="evidence" value="ECO:0007669"/>
    <property type="project" value="TreeGrafter"/>
</dbReference>
<dbReference type="InterPro" id="IPR058626">
    <property type="entry name" value="MdtA-like_b-barrel"/>
</dbReference>
<dbReference type="AlphaFoldDB" id="A0A2K1Q010"/>
<accession>A0A2K1Q010</accession>
<gene>
    <name evidence="7" type="ORF">Lysil_0008</name>
</gene>
<dbReference type="OrthoDB" id="9783047at2"/>
<feature type="domain" description="Multidrug resistance protein MdtA-like beta-barrel" evidence="5">
    <location>
        <begin position="228"/>
        <end position="311"/>
    </location>
</feature>
<dbReference type="InterPro" id="IPR058625">
    <property type="entry name" value="MdtA-like_BSH"/>
</dbReference>
<dbReference type="Proteomes" id="UP000236220">
    <property type="component" value="Unassembled WGS sequence"/>
</dbReference>
<feature type="domain" description="Multidrug resistance protein MdtA-like C-terminal permuted SH3" evidence="6">
    <location>
        <begin position="315"/>
        <end position="374"/>
    </location>
</feature>
<comment type="similarity">
    <text evidence="2">Belongs to the membrane fusion protein (MFP) (TC 8.A.1) family.</text>
</comment>
<keyword evidence="8" id="KW-1185">Reference proteome</keyword>
<reference evidence="7 8" key="1">
    <citation type="submission" date="2017-08" db="EMBL/GenBank/DDBJ databases">
        <title>Lysobacter sylvestris genome.</title>
        <authorList>
            <person name="Zhang D.-C."/>
            <person name="Albuquerque L."/>
            <person name="Franca L."/>
            <person name="Froufe H.J.C."/>
            <person name="Barroso C."/>
            <person name="Egas C."/>
            <person name="Da Costa M."/>
            <person name="Margesin R."/>
        </authorList>
    </citation>
    <scope>NUCLEOTIDE SEQUENCE [LARGE SCALE GENOMIC DNA]</scope>
    <source>
        <strain evidence="7 8">AM20-91</strain>
    </source>
</reference>
<dbReference type="FunFam" id="2.40.420.20:FF:000001">
    <property type="entry name" value="Efflux RND transporter periplasmic adaptor subunit"/>
    <property type="match status" value="1"/>
</dbReference>
<name>A0A2K1Q010_9GAMM</name>
<organism evidence="7 8">
    <name type="scientific">Solilutibacter silvestris</name>
    <dbReference type="NCBI Taxonomy" id="1645665"/>
    <lineage>
        <taxon>Bacteria</taxon>
        <taxon>Pseudomonadati</taxon>
        <taxon>Pseudomonadota</taxon>
        <taxon>Gammaproteobacteria</taxon>
        <taxon>Lysobacterales</taxon>
        <taxon>Lysobacteraceae</taxon>
        <taxon>Solilutibacter</taxon>
    </lineage>
</organism>
<keyword evidence="3" id="KW-0813">Transport</keyword>
<dbReference type="GO" id="GO:0005886">
    <property type="term" value="C:plasma membrane"/>
    <property type="evidence" value="ECO:0007669"/>
    <property type="project" value="UniProtKB-SubCell"/>
</dbReference>
<sequence length="407" mass="43803">MLRSLKITFHRALPPAVALTLSGLILGGCGRNVGSAQTAIVADKAAVADGSDDKVKEPVTVVAAIQEKVPIYLTALGTVTAYSTVTVNPQVGGELLSVNFHEGQQVRKGDLLAEIDSRTLRAQYDQVLAIRQQNQSLLSTAQSNYRRANSPEYRQYVAKSDLTNLHNQVAQYTAAVAAAQANIDQGKVQLGYTRITAPINGITGIRGVDAGNVVSTSSQIVTITQVQPIYVTFSLPEQYLDRVRTAKKKSPLPTAALDRNNAHVIDPSGDLQVIDNQISAGNGTFRLRAQFLNADEALWPGQFVNVRLKIGELPDAVVVPSTAIFRGKAGDSVYVMKADNTVTLREVTQGEEVDDSRVVISSGLRVGEKVITEGQFRLSEGTKVNPKLLYRMPPASTSDTQLKPGQQ</sequence>
<proteinExistence type="inferred from homology"/>
<dbReference type="RefSeq" id="WP_103073566.1">
    <property type="nucleotide sequence ID" value="NZ_NPZB01000001.1"/>
</dbReference>
<dbReference type="PANTHER" id="PTHR30469">
    <property type="entry name" value="MULTIDRUG RESISTANCE PROTEIN MDTA"/>
    <property type="match status" value="1"/>
</dbReference>
<dbReference type="Pfam" id="PF25944">
    <property type="entry name" value="Beta-barrel_RND"/>
    <property type="match status" value="1"/>
</dbReference>
<dbReference type="InterPro" id="IPR006143">
    <property type="entry name" value="RND_pump_MFP"/>
</dbReference>
<dbReference type="SUPFAM" id="SSF111369">
    <property type="entry name" value="HlyD-like secretion proteins"/>
    <property type="match status" value="1"/>
</dbReference>
<evidence type="ECO:0000259" key="4">
    <source>
        <dbReference type="Pfam" id="PF25917"/>
    </source>
</evidence>
<evidence type="ECO:0000313" key="8">
    <source>
        <dbReference type="Proteomes" id="UP000236220"/>
    </source>
</evidence>
<feature type="domain" description="Multidrug resistance protein MdtA-like barrel-sandwich hybrid" evidence="4">
    <location>
        <begin position="84"/>
        <end position="223"/>
    </location>
</feature>